<dbReference type="PANTHER" id="PTHR30012">
    <property type="entry name" value="GENERAL SECRETION PATHWAY PROTEIN"/>
    <property type="match status" value="1"/>
</dbReference>
<keyword evidence="6 8" id="KW-1133">Transmembrane helix</keyword>
<gene>
    <name evidence="10" type="ORF">ACG33_08950</name>
</gene>
<evidence type="ECO:0000256" key="7">
    <source>
        <dbReference type="ARBA" id="ARBA00023136"/>
    </source>
</evidence>
<dbReference type="Gene3D" id="1.20.81.30">
    <property type="entry name" value="Type II secretion system (T2SS), domain F"/>
    <property type="match status" value="2"/>
</dbReference>
<dbReference type="RefSeq" id="WP_066920507.1">
    <property type="nucleotide sequence ID" value="NZ_CP011971.1"/>
</dbReference>
<keyword evidence="3" id="KW-1003">Cell membrane</keyword>
<feature type="transmembrane region" description="Helical" evidence="8">
    <location>
        <begin position="367"/>
        <end position="400"/>
    </location>
</feature>
<feature type="domain" description="Type II secretion system protein GspF" evidence="9">
    <location>
        <begin position="276"/>
        <end position="398"/>
    </location>
</feature>
<comment type="subcellular location">
    <subcellularLocation>
        <location evidence="1">Cell inner membrane</location>
        <topology evidence="1">Multi-pass membrane protein</topology>
    </subcellularLocation>
</comment>
<evidence type="ECO:0000256" key="4">
    <source>
        <dbReference type="ARBA" id="ARBA00022519"/>
    </source>
</evidence>
<accession>A0A127FCA2</accession>
<dbReference type="GO" id="GO:0005886">
    <property type="term" value="C:plasma membrane"/>
    <property type="evidence" value="ECO:0007669"/>
    <property type="project" value="UniProtKB-SubCell"/>
</dbReference>
<dbReference type="Pfam" id="PF00482">
    <property type="entry name" value="T2SSF"/>
    <property type="match status" value="2"/>
</dbReference>
<evidence type="ECO:0000256" key="1">
    <source>
        <dbReference type="ARBA" id="ARBA00004429"/>
    </source>
</evidence>
<dbReference type="NCBIfam" id="TIGR02120">
    <property type="entry name" value="GspF"/>
    <property type="match status" value="1"/>
</dbReference>
<evidence type="ECO:0000256" key="2">
    <source>
        <dbReference type="ARBA" id="ARBA00005745"/>
    </source>
</evidence>
<evidence type="ECO:0000313" key="10">
    <source>
        <dbReference type="EMBL" id="AMN47219.1"/>
    </source>
</evidence>
<dbReference type="InterPro" id="IPR018076">
    <property type="entry name" value="T2SS_GspF_dom"/>
</dbReference>
<dbReference type="InterPro" id="IPR042094">
    <property type="entry name" value="T2SS_GspF_sf"/>
</dbReference>
<evidence type="ECO:0000256" key="6">
    <source>
        <dbReference type="ARBA" id="ARBA00022989"/>
    </source>
</evidence>
<feature type="transmembrane region" description="Helical" evidence="8">
    <location>
        <begin position="172"/>
        <end position="195"/>
    </location>
</feature>
<evidence type="ECO:0000256" key="3">
    <source>
        <dbReference type="ARBA" id="ARBA00022475"/>
    </source>
</evidence>
<dbReference type="PRINTS" id="PR00812">
    <property type="entry name" value="BCTERIALGSPF"/>
</dbReference>
<dbReference type="STRING" id="465721.ACG33_08950"/>
<organism evidence="10 11">
    <name type="scientific">Steroidobacter denitrificans</name>
    <dbReference type="NCBI Taxonomy" id="465721"/>
    <lineage>
        <taxon>Bacteria</taxon>
        <taxon>Pseudomonadati</taxon>
        <taxon>Pseudomonadota</taxon>
        <taxon>Gammaproteobacteria</taxon>
        <taxon>Steroidobacterales</taxon>
        <taxon>Steroidobacteraceae</taxon>
        <taxon>Steroidobacter</taxon>
    </lineage>
</organism>
<feature type="domain" description="Type II secretion system protein GspF" evidence="9">
    <location>
        <begin position="74"/>
        <end position="196"/>
    </location>
</feature>
<keyword evidence="4" id="KW-0997">Cell inner membrane</keyword>
<dbReference type="PATRIC" id="fig|465721.4.peg.1903"/>
<dbReference type="FunFam" id="1.20.81.30:FF:000001">
    <property type="entry name" value="Type II secretion system protein F"/>
    <property type="match status" value="2"/>
</dbReference>
<reference evidence="10 11" key="1">
    <citation type="submission" date="2015-06" db="EMBL/GenBank/DDBJ databases">
        <title>A Comprehensive Approach to Explore the Metabolic and Phylogenetic Diversity of Bacterial Steroid Degradation in the Environment: Testosterone as an Example.</title>
        <authorList>
            <person name="Yang F.-C."/>
            <person name="Chen Y.-L."/>
            <person name="Yu C.-P."/>
            <person name="Tang S.-L."/>
            <person name="Wang P.-H."/>
            <person name="Ismail W."/>
            <person name="Wang C.-H."/>
            <person name="Yang C.-Y."/>
            <person name="Chiang Y.-R."/>
        </authorList>
    </citation>
    <scope>NUCLEOTIDE SEQUENCE [LARGE SCALE GENOMIC DNA]</scope>
    <source>
        <strain evidence="10 11">DSM 18526</strain>
    </source>
</reference>
<dbReference type="OrthoDB" id="9805682at2"/>
<dbReference type="AlphaFoldDB" id="A0A127FCA2"/>
<dbReference type="KEGG" id="sdf:ACG33_08950"/>
<keyword evidence="7 8" id="KW-0472">Membrane</keyword>
<keyword evidence="5 8" id="KW-0812">Transmembrane</keyword>
<dbReference type="Proteomes" id="UP000070250">
    <property type="component" value="Chromosome"/>
</dbReference>
<keyword evidence="11" id="KW-1185">Reference proteome</keyword>
<feature type="transmembrane region" description="Helical" evidence="8">
    <location>
        <begin position="226"/>
        <end position="245"/>
    </location>
</feature>
<dbReference type="GO" id="GO:0015627">
    <property type="term" value="C:type II protein secretion system complex"/>
    <property type="evidence" value="ECO:0007669"/>
    <property type="project" value="InterPro"/>
</dbReference>
<dbReference type="InterPro" id="IPR011850">
    <property type="entry name" value="T2SS_GspF"/>
</dbReference>
<evidence type="ECO:0000259" key="9">
    <source>
        <dbReference type="Pfam" id="PF00482"/>
    </source>
</evidence>
<proteinExistence type="inferred from homology"/>
<comment type="similarity">
    <text evidence="2">Belongs to the GSP F family.</text>
</comment>
<dbReference type="InterPro" id="IPR003004">
    <property type="entry name" value="GspF/PilC"/>
</dbReference>
<evidence type="ECO:0000313" key="11">
    <source>
        <dbReference type="Proteomes" id="UP000070250"/>
    </source>
</evidence>
<name>A0A127FCA2_STEDE</name>
<dbReference type="EMBL" id="CP011971">
    <property type="protein sequence ID" value="AMN47219.1"/>
    <property type="molecule type" value="Genomic_DNA"/>
</dbReference>
<evidence type="ECO:0000256" key="5">
    <source>
        <dbReference type="ARBA" id="ARBA00022692"/>
    </source>
</evidence>
<dbReference type="GO" id="GO:0015628">
    <property type="term" value="P:protein secretion by the type II secretion system"/>
    <property type="evidence" value="ECO:0007669"/>
    <property type="project" value="InterPro"/>
</dbReference>
<sequence length="407" mass="44865">MSAFEYIAVDSGGRECRGVMEGDTARQVRQQLRDRNLLPVSVNEISEHQARQRNRFTFAPRRRSASAADLALLTRQIATLVRSGLPLEEALQAVSEQTEKPHVRSIVMGVRAKVMEGHTLADGLADFPAAFPELYRATVAAGEQSGHLDTVLERLADYTETREQLRSRTLSAMLYPVLLFFVCISIVALLLTFVVPKIVKQFETSKAELPILTRGLISISDFLRDWGLLLLVILGLAGYLFVRWLRDPAAKRRFHAFMLRLPLIGKLVRGNNTARFARTFSTLTSSAVPVLEAMRISGEVVTNLPMRDAVQEAAARVREGASIGRSLGATKIFPPMMIHLIASGETSGDLEIMLDRAATNQEREMDAILGAVVGLLGPLMILLMGGLVLLIVLAMLLPIFQLNQLIV</sequence>
<dbReference type="PANTHER" id="PTHR30012:SF0">
    <property type="entry name" value="TYPE II SECRETION SYSTEM PROTEIN F-RELATED"/>
    <property type="match status" value="1"/>
</dbReference>
<evidence type="ECO:0000256" key="8">
    <source>
        <dbReference type="SAM" id="Phobius"/>
    </source>
</evidence>
<protein>
    <submittedName>
        <fullName evidence="10">General secretion pathway protein F</fullName>
    </submittedName>
</protein>